<evidence type="ECO:0000256" key="1">
    <source>
        <dbReference type="SAM" id="Phobius"/>
    </source>
</evidence>
<evidence type="ECO:0008006" key="6">
    <source>
        <dbReference type="Google" id="ProtNLM"/>
    </source>
</evidence>
<feature type="transmembrane region" description="Helical" evidence="1">
    <location>
        <begin position="480"/>
        <end position="498"/>
    </location>
</feature>
<dbReference type="EMBL" id="CP054614">
    <property type="protein sequence ID" value="QKS55271.1"/>
    <property type="molecule type" value="Genomic_DNA"/>
</dbReference>
<feature type="transmembrane region" description="Helical" evidence="1">
    <location>
        <begin position="446"/>
        <end position="468"/>
    </location>
</feature>
<dbReference type="OrthoDB" id="1710898at2"/>
<keyword evidence="1" id="KW-0472">Membrane</keyword>
<feature type="transmembrane region" description="Helical" evidence="1">
    <location>
        <begin position="236"/>
        <end position="253"/>
    </location>
</feature>
<dbReference type="AlphaFoldDB" id="A0A2V4V9A8"/>
<keyword evidence="1" id="KW-0812">Transmembrane</keyword>
<evidence type="ECO:0000313" key="3">
    <source>
        <dbReference type="EMBL" id="QKS55271.1"/>
    </source>
</evidence>
<dbReference type="Proteomes" id="UP000247790">
    <property type="component" value="Unassembled WGS sequence"/>
</dbReference>
<proteinExistence type="predicted"/>
<keyword evidence="5" id="KW-1185">Reference proteome</keyword>
<feature type="transmembrane region" description="Helical" evidence="1">
    <location>
        <begin position="93"/>
        <end position="114"/>
    </location>
</feature>
<feature type="transmembrane region" description="Helical" evidence="1">
    <location>
        <begin position="49"/>
        <end position="73"/>
    </location>
</feature>
<evidence type="ECO:0000313" key="2">
    <source>
        <dbReference type="EMBL" id="PYE45456.1"/>
    </source>
</evidence>
<feature type="transmembrane region" description="Helical" evidence="1">
    <location>
        <begin position="134"/>
        <end position="153"/>
    </location>
</feature>
<reference evidence="3 5" key="2">
    <citation type="submission" date="2020-06" db="EMBL/GenBank/DDBJ databases">
        <title>Complete genome of Paenibacillus barcinonensis KACC11450.</title>
        <authorList>
            <person name="Kim M."/>
            <person name="Park Y.-J."/>
            <person name="Shin J.-H."/>
        </authorList>
    </citation>
    <scope>NUCLEOTIDE SEQUENCE [LARGE SCALE GENOMIC DNA]</scope>
    <source>
        <strain evidence="3 5">KACC11450</strain>
    </source>
</reference>
<feature type="transmembrane region" description="Helical" evidence="1">
    <location>
        <begin position="12"/>
        <end position="37"/>
    </location>
</feature>
<protein>
    <recommendedName>
        <fullName evidence="6">ABC exporter</fullName>
    </recommendedName>
</protein>
<name>A0A2V4V9A8_PAEBA</name>
<keyword evidence="1" id="KW-1133">Transmembrane helix</keyword>
<feature type="transmembrane region" description="Helical" evidence="1">
    <location>
        <begin position="504"/>
        <end position="525"/>
    </location>
</feature>
<sequence>MQGIFSTISRMWQLQVISLVNRLIYFMQSLPVIGSLIRDQTYAAFRTKRILGAIAVILRLGAGLFESILYFGILLVWPILLWTEGPDTERFTLLLHMYLCISGIMGGVTGAKVLESNKMKYTAVRLMRMNPNRFIRAVLLNRYTTFFLYQGIAFTLASVFFNFSIIHAWMAVGIMTFWRVLCEFFHLQLFQRKGIVLVRKTWLMSLTMLLTLTVAYFPLTQWSIPPFGAAVLDQQWFVILILLSGAVAGYVLLKHTDYASAVRAVTNYADPLLNTEIMIADLQQRMVQSKDNDLANLHVGEQSTFSKKGYEQMHVLFVKRHANLFRAPFRRRLIAIMVIGFILSFLALIFRDHISGEFIARSSPLLIVVMLHLTVGSQICRAFFYHCDRTLMRYPFYREHAQQHFLLRLRSLLKLNLKLGLCLAAVLSVPVLILTDGATISALLPIWVITAALAAFFSVHHLLLYYVFQPYTVELETNSPLFSLANGFITLGFIVTMYLAPPLWALTVVLTVLTAAYPFSAILLVKKYARNRFRLK</sequence>
<gene>
    <name evidence="2" type="ORF">DFQ00_12074</name>
    <name evidence="3" type="ORF">HUB98_02385</name>
</gene>
<dbReference type="EMBL" id="QJSW01000020">
    <property type="protein sequence ID" value="PYE45456.1"/>
    <property type="molecule type" value="Genomic_DNA"/>
</dbReference>
<dbReference type="Proteomes" id="UP000509327">
    <property type="component" value="Chromosome"/>
</dbReference>
<evidence type="ECO:0000313" key="5">
    <source>
        <dbReference type="Proteomes" id="UP000509327"/>
    </source>
</evidence>
<accession>A0A2V4V9A8</accession>
<evidence type="ECO:0000313" key="4">
    <source>
        <dbReference type="Proteomes" id="UP000247790"/>
    </source>
</evidence>
<feature type="transmembrane region" description="Helical" evidence="1">
    <location>
        <begin position="415"/>
        <end position="434"/>
    </location>
</feature>
<feature type="transmembrane region" description="Helical" evidence="1">
    <location>
        <begin position="159"/>
        <end position="181"/>
    </location>
</feature>
<feature type="transmembrane region" description="Helical" evidence="1">
    <location>
        <begin position="362"/>
        <end position="384"/>
    </location>
</feature>
<feature type="transmembrane region" description="Helical" evidence="1">
    <location>
        <begin position="202"/>
        <end position="224"/>
    </location>
</feature>
<feature type="transmembrane region" description="Helical" evidence="1">
    <location>
        <begin position="333"/>
        <end position="350"/>
    </location>
</feature>
<reference evidence="2 4" key="1">
    <citation type="submission" date="2018-06" db="EMBL/GenBank/DDBJ databases">
        <title>Genomic Encyclopedia of Type Strains, Phase III (KMG-III): the genomes of soil and plant-associated and newly described type strains.</title>
        <authorList>
            <person name="Whitman W."/>
        </authorList>
    </citation>
    <scope>NUCLEOTIDE SEQUENCE [LARGE SCALE GENOMIC DNA]</scope>
    <source>
        <strain evidence="2 4">CECT 7022</strain>
    </source>
</reference>
<dbReference type="RefSeq" id="WP_110898799.1">
    <property type="nucleotide sequence ID" value="NZ_CP054614.1"/>
</dbReference>
<organism evidence="2 4">
    <name type="scientific">Paenibacillus barcinonensis</name>
    <dbReference type="NCBI Taxonomy" id="198119"/>
    <lineage>
        <taxon>Bacteria</taxon>
        <taxon>Bacillati</taxon>
        <taxon>Bacillota</taxon>
        <taxon>Bacilli</taxon>
        <taxon>Bacillales</taxon>
        <taxon>Paenibacillaceae</taxon>
        <taxon>Paenibacillus</taxon>
    </lineage>
</organism>